<keyword evidence="2" id="KW-1185">Reference proteome</keyword>
<reference evidence="1 2" key="1">
    <citation type="submission" date="2020-06" db="EMBL/GenBank/DDBJ databases">
        <authorList>
            <person name="Li R."/>
            <person name="Bekaert M."/>
        </authorList>
    </citation>
    <scope>NUCLEOTIDE SEQUENCE [LARGE SCALE GENOMIC DNA]</scope>
    <source>
        <strain evidence="2">wild</strain>
    </source>
</reference>
<organism evidence="1 2">
    <name type="scientific">Mytilus coruscus</name>
    <name type="common">Sea mussel</name>
    <dbReference type="NCBI Taxonomy" id="42192"/>
    <lineage>
        <taxon>Eukaryota</taxon>
        <taxon>Metazoa</taxon>
        <taxon>Spiralia</taxon>
        <taxon>Lophotrochozoa</taxon>
        <taxon>Mollusca</taxon>
        <taxon>Bivalvia</taxon>
        <taxon>Autobranchia</taxon>
        <taxon>Pteriomorphia</taxon>
        <taxon>Mytilida</taxon>
        <taxon>Mytiloidea</taxon>
        <taxon>Mytilidae</taxon>
        <taxon>Mytilinae</taxon>
        <taxon>Mytilus</taxon>
    </lineage>
</organism>
<proteinExistence type="predicted"/>
<evidence type="ECO:0000313" key="1">
    <source>
        <dbReference type="EMBL" id="CAC5391776.1"/>
    </source>
</evidence>
<evidence type="ECO:0000313" key="2">
    <source>
        <dbReference type="Proteomes" id="UP000507470"/>
    </source>
</evidence>
<gene>
    <name evidence="1" type="ORF">MCOR_26761</name>
</gene>
<dbReference type="Proteomes" id="UP000507470">
    <property type="component" value="Unassembled WGS sequence"/>
</dbReference>
<accession>A0A6J8C8M8</accession>
<dbReference type="EMBL" id="CACVKT020004828">
    <property type="protein sequence ID" value="CAC5391776.1"/>
    <property type="molecule type" value="Genomic_DNA"/>
</dbReference>
<name>A0A6J8C8M8_MYTCO</name>
<dbReference type="Pfam" id="PF15256">
    <property type="entry name" value="SPATIAL"/>
    <property type="match status" value="1"/>
</dbReference>
<dbReference type="InterPro" id="IPR037394">
    <property type="entry name" value="TBATA-like"/>
</dbReference>
<dbReference type="AlphaFoldDB" id="A0A6J8C8M8"/>
<dbReference type="OrthoDB" id="6066070at2759"/>
<sequence>MACVHPPLRRNKIHAIPVFRRSSTTIGQDWNRYPSSNWQTENQIRYKVIDFSRTPRDSPPFLVTTLDDRYHNPHSKQIFHIKRINNKPVCSVNTWKNYPNEMEKKTQNKTIYTSSFEHRTPDVRVLIKNQDKHVLAQGIVPFDQPENKCDVKEEMFLPICDTTRIPSAPNPHRYLLRKKRIPAPHQPMGIFYPESPQPDLPPERPKTQCDKVSISTLCGQEFTRRKYIPQPRGNFEPGAFDGGAPQLQTHRFNDNFLPLVRVKPII</sequence>
<protein>
    <submittedName>
        <fullName evidence="1">Uncharacterized protein</fullName>
    </submittedName>
</protein>